<dbReference type="Pfam" id="PF13380">
    <property type="entry name" value="CoA_binding_2"/>
    <property type="match status" value="1"/>
</dbReference>
<keyword evidence="3 5" id="KW-0067">ATP-binding</keyword>
<dbReference type="SMART" id="SM00881">
    <property type="entry name" value="CoA_binding"/>
    <property type="match status" value="1"/>
</dbReference>
<dbReference type="RefSeq" id="WP_015404822.1">
    <property type="nucleotide sequence ID" value="NC_020304.1"/>
</dbReference>
<dbReference type="PANTHER" id="PTHR43334:SF1">
    <property type="entry name" value="3-HYDROXYPROPIONATE--COA LIGASE [ADP-FORMING]"/>
    <property type="match status" value="1"/>
</dbReference>
<dbReference type="InterPro" id="IPR051538">
    <property type="entry name" value="Acyl-CoA_Synth/Transferase"/>
</dbReference>
<dbReference type="InterPro" id="IPR011761">
    <property type="entry name" value="ATP-grasp"/>
</dbReference>
<protein>
    <submittedName>
        <fullName evidence="7">Acyl-CoA synthetase (NDP forming)</fullName>
    </submittedName>
</protein>
<dbReference type="InterPro" id="IPR003781">
    <property type="entry name" value="CoA-bd"/>
</dbReference>
<dbReference type="GO" id="GO:0043758">
    <property type="term" value="F:acetate-CoA ligase (ADP-forming) activity"/>
    <property type="evidence" value="ECO:0007669"/>
    <property type="project" value="InterPro"/>
</dbReference>
<dbReference type="InterPro" id="IPR036291">
    <property type="entry name" value="NAD(P)-bd_dom_sf"/>
</dbReference>
<dbReference type="PROSITE" id="PS50975">
    <property type="entry name" value="ATP_GRASP"/>
    <property type="match status" value="1"/>
</dbReference>
<keyword evidence="1" id="KW-0436">Ligase</keyword>
<accession>M1PS01</accession>
<proteinExistence type="inferred from homology"/>
<evidence type="ECO:0000313" key="7">
    <source>
        <dbReference type="EMBL" id="AGF79136.1"/>
    </source>
</evidence>
<evidence type="ECO:0000256" key="3">
    <source>
        <dbReference type="ARBA" id="ARBA00022840"/>
    </source>
</evidence>
<dbReference type="eggNOG" id="COG0045">
    <property type="taxonomic scope" value="Bacteria"/>
</dbReference>
<comment type="similarity">
    <text evidence="4">In the N-terminal section; belongs to the acetate CoA ligase alpha subunit family.</text>
</comment>
<dbReference type="InterPro" id="IPR016102">
    <property type="entry name" value="Succinyl-CoA_synth-like"/>
</dbReference>
<keyword evidence="2 5" id="KW-0547">Nucleotide-binding</keyword>
<dbReference type="Proteomes" id="UP000011721">
    <property type="component" value="Chromosome"/>
</dbReference>
<dbReference type="Gene3D" id="3.30.1490.20">
    <property type="entry name" value="ATP-grasp fold, A domain"/>
    <property type="match status" value="1"/>
</dbReference>
<dbReference type="InterPro" id="IPR032875">
    <property type="entry name" value="Succ_CoA_lig_flav_dom"/>
</dbReference>
<evidence type="ECO:0000259" key="6">
    <source>
        <dbReference type="PROSITE" id="PS50975"/>
    </source>
</evidence>
<dbReference type="GO" id="GO:0005524">
    <property type="term" value="F:ATP binding"/>
    <property type="evidence" value="ECO:0007669"/>
    <property type="project" value="UniProtKB-UniRule"/>
</dbReference>
<keyword evidence="8" id="KW-1185">Reference proteome</keyword>
<dbReference type="SUPFAM" id="SSF51735">
    <property type="entry name" value="NAD(P)-binding Rossmann-fold domains"/>
    <property type="match status" value="1"/>
</dbReference>
<dbReference type="PANTHER" id="PTHR43334">
    <property type="entry name" value="ACETATE--COA LIGASE [ADP-FORMING]"/>
    <property type="match status" value="1"/>
</dbReference>
<evidence type="ECO:0000313" key="8">
    <source>
        <dbReference type="Proteomes" id="UP000011721"/>
    </source>
</evidence>
<dbReference type="STRING" id="1167006.UWK_02600"/>
<dbReference type="KEGG" id="dsf:UWK_02600"/>
<dbReference type="SUPFAM" id="SSF52210">
    <property type="entry name" value="Succinyl-CoA synthetase domains"/>
    <property type="match status" value="2"/>
</dbReference>
<dbReference type="Gene3D" id="3.30.470.20">
    <property type="entry name" value="ATP-grasp fold, B domain"/>
    <property type="match status" value="1"/>
</dbReference>
<dbReference type="EMBL" id="CP003985">
    <property type="protein sequence ID" value="AGF79136.1"/>
    <property type="molecule type" value="Genomic_DNA"/>
</dbReference>
<sequence>MSIDTLFNPKSVAVVGASRTDGKIGHTILANIIRGGFQGAIIPINPAAKEILGLPCFPSLGECGQEVDLVVSALPQSLVKTVVDECPKVKAKGLIVIASGYQETGPDGAILEQELVELCTRRELRLLGPNCLGFINTANNLNASFAGDMPGSGDVTLFSQSGALCSVMLDMANDRHMGLAKLVSVGNKADISGVDMLAYLAKDDDTKVIVGYLEDIVSGKNFIKAAEDAASNKPVIILKSGTTSAGLKATVSHTGILAGADTAYGAAFKRSGVIRADTFESLFDFASAFSLQPLPKGNNVRIITNAGGAGIMAADAVELAGMKVQEHGQNERKAAIQQPQKIFKPVNPVDILGDVDPGVYVTAIKAAQTDSDVDAILIVLTPQAMKRPAETASAIVTCIDGTKPIVAAFMGGHETTLLRKELVAAGLPLYKSPERAVAALKAMGEYAAWKKRPPRTVTRFKVNRRRVERILSRRQRTGMLQLGEVKGKDVLGAYGFHVPTGALASTAEEATEIAERIGYPVAMKIVSPDIVHKSDLGGVFLNVSNRESAEDTYDLMTLKIRKKVPGARIEGVYVEKMASKGLEVIIGMTRDPQFGPMLMFGLGGIFVEVMKDVTFHLAPITEQEAIQMLKSTKSYAMLQGRRGQSGVDVVAIASGLQRISQLTTDFPQILELDINPFIVGEFGSEPVVADARMTLAPLPEEK</sequence>
<dbReference type="Gene3D" id="3.40.50.261">
    <property type="entry name" value="Succinyl-CoA synthetase domains"/>
    <property type="match status" value="2"/>
</dbReference>
<dbReference type="PATRIC" id="fig|1167006.5.peg.2816"/>
<organism evidence="7 8">
    <name type="scientific">Desulfocapsa sulfexigens (strain DSM 10523 / SB164P1)</name>
    <dbReference type="NCBI Taxonomy" id="1167006"/>
    <lineage>
        <taxon>Bacteria</taxon>
        <taxon>Pseudomonadati</taxon>
        <taxon>Thermodesulfobacteriota</taxon>
        <taxon>Desulfobulbia</taxon>
        <taxon>Desulfobulbales</taxon>
        <taxon>Desulfocapsaceae</taxon>
        <taxon>Desulfocapsa</taxon>
    </lineage>
</organism>
<dbReference type="Pfam" id="PF19045">
    <property type="entry name" value="Ligase_CoA_2"/>
    <property type="match status" value="1"/>
</dbReference>
<name>M1PS01_DESSD</name>
<dbReference type="FunFam" id="3.30.1490.20:FF:000020">
    <property type="entry name" value="Protein lysine acetyltransferase"/>
    <property type="match status" value="1"/>
</dbReference>
<dbReference type="Pfam" id="PF13607">
    <property type="entry name" value="Succ_CoA_lig"/>
    <property type="match status" value="1"/>
</dbReference>
<feature type="domain" description="ATP-grasp" evidence="6">
    <location>
        <begin position="488"/>
        <end position="700"/>
    </location>
</feature>
<dbReference type="GO" id="GO:0046872">
    <property type="term" value="F:metal ion binding"/>
    <property type="evidence" value="ECO:0007669"/>
    <property type="project" value="InterPro"/>
</dbReference>
<dbReference type="InterPro" id="IPR043938">
    <property type="entry name" value="Ligase_CoA_dom"/>
</dbReference>
<dbReference type="Gene3D" id="3.40.50.720">
    <property type="entry name" value="NAD(P)-binding Rossmann-like Domain"/>
    <property type="match status" value="1"/>
</dbReference>
<evidence type="ECO:0000256" key="1">
    <source>
        <dbReference type="ARBA" id="ARBA00022598"/>
    </source>
</evidence>
<evidence type="ECO:0000256" key="5">
    <source>
        <dbReference type="PROSITE-ProRule" id="PRU00409"/>
    </source>
</evidence>
<dbReference type="OrthoDB" id="9791027at2"/>
<dbReference type="SUPFAM" id="SSF56059">
    <property type="entry name" value="Glutathione synthetase ATP-binding domain-like"/>
    <property type="match status" value="1"/>
</dbReference>
<dbReference type="Pfam" id="PF13549">
    <property type="entry name" value="ATP-grasp_5"/>
    <property type="match status" value="1"/>
</dbReference>
<dbReference type="AlphaFoldDB" id="M1PS01"/>
<dbReference type="HOGENOM" id="CLU_007415_3_1_7"/>
<dbReference type="InterPro" id="IPR013815">
    <property type="entry name" value="ATP_grasp_subdomain_1"/>
</dbReference>
<evidence type="ECO:0000256" key="2">
    <source>
        <dbReference type="ARBA" id="ARBA00022741"/>
    </source>
</evidence>
<gene>
    <name evidence="7" type="ordered locus">UWK_02600</name>
</gene>
<dbReference type="eggNOG" id="COG1042">
    <property type="taxonomic scope" value="Bacteria"/>
</dbReference>
<reference evidence="8" key="1">
    <citation type="journal article" date="2013" name="Stand. Genomic Sci.">
        <title>Complete genome sequence of Desulfocapsa sulfexigens, a marine deltaproteobacterium specialized in disproportionating inorganic sulfur compounds.</title>
        <authorList>
            <person name="Finster K.W."/>
            <person name="Kjeldsen K.U."/>
            <person name="Kube M."/>
            <person name="Reinhardt R."/>
            <person name="Mussmann M."/>
            <person name="Amann R."/>
            <person name="Schreiber L."/>
        </authorList>
    </citation>
    <scope>NUCLEOTIDE SEQUENCE [LARGE SCALE GENOMIC DNA]</scope>
    <source>
        <strain evidence="8">DSM 10523 / SB164P1</strain>
    </source>
</reference>
<evidence type="ECO:0000256" key="4">
    <source>
        <dbReference type="ARBA" id="ARBA00060888"/>
    </source>
</evidence>